<feature type="region of interest" description="Disordered" evidence="2">
    <location>
        <begin position="244"/>
        <end position="275"/>
    </location>
</feature>
<gene>
    <name evidence="3" type="ORF">ACO22_01074</name>
</gene>
<dbReference type="AlphaFoldDB" id="A0A1D2JMP5"/>
<evidence type="ECO:0000256" key="1">
    <source>
        <dbReference type="ARBA" id="ARBA00009207"/>
    </source>
</evidence>
<feature type="compositionally biased region" description="Low complexity" evidence="2">
    <location>
        <begin position="248"/>
        <end position="261"/>
    </location>
</feature>
<dbReference type="InterPro" id="IPR015267">
    <property type="entry name" value="PPP4R2"/>
</dbReference>
<dbReference type="VEuPathDB" id="FungiDB:PABG_03065"/>
<comment type="similarity">
    <text evidence="1">Belongs to the PPP4R2 family.</text>
</comment>
<feature type="compositionally biased region" description="Polar residues" evidence="2">
    <location>
        <begin position="402"/>
        <end position="412"/>
    </location>
</feature>
<dbReference type="PANTHER" id="PTHR16487:SF0">
    <property type="entry name" value="PROTEIN PHOSPHATASE 4 REGULATORY SUBUNIT 2-RELATED"/>
    <property type="match status" value="1"/>
</dbReference>
<dbReference type="Pfam" id="PF09184">
    <property type="entry name" value="PPP4R2"/>
    <property type="match status" value="1"/>
</dbReference>
<protein>
    <recommendedName>
        <fullName evidence="5">Protein phosphatase 4 core regulatory subunit R2</fullName>
    </recommendedName>
</protein>
<dbReference type="EMBL" id="LZYO01000023">
    <property type="protein sequence ID" value="ODH43354.1"/>
    <property type="molecule type" value="Genomic_DNA"/>
</dbReference>
<evidence type="ECO:0000256" key="2">
    <source>
        <dbReference type="SAM" id="MobiDB-lite"/>
    </source>
</evidence>
<accession>A0A1D2JMP5</accession>
<name>A0A1D2JMP5_PARBR</name>
<dbReference type="VEuPathDB" id="FungiDB:PADG_01590"/>
<dbReference type="GO" id="GO:0005737">
    <property type="term" value="C:cytoplasm"/>
    <property type="evidence" value="ECO:0007669"/>
    <property type="project" value="TreeGrafter"/>
</dbReference>
<dbReference type="Proteomes" id="UP000242814">
    <property type="component" value="Unassembled WGS sequence"/>
</dbReference>
<evidence type="ECO:0008006" key="5">
    <source>
        <dbReference type="Google" id="ProtNLM"/>
    </source>
</evidence>
<evidence type="ECO:0000313" key="4">
    <source>
        <dbReference type="Proteomes" id="UP000242814"/>
    </source>
</evidence>
<feature type="region of interest" description="Disordered" evidence="2">
    <location>
        <begin position="344"/>
        <end position="373"/>
    </location>
</feature>
<reference evidence="3 4" key="1">
    <citation type="submission" date="2016-06" db="EMBL/GenBank/DDBJ databases">
        <authorList>
            <person name="Kjaerup R.B."/>
            <person name="Dalgaard T.S."/>
            <person name="Juul-Madsen H.R."/>
        </authorList>
    </citation>
    <scope>NUCLEOTIDE SEQUENCE [LARGE SCALE GENOMIC DNA]</scope>
    <source>
        <strain evidence="3 4">Pb300</strain>
    </source>
</reference>
<sequence>MSSGKYPYEEVLELVAKDGTIDFEKWPDLLDSLIERLEHIVHNDFPMPTIPPTLSNTHDTPSLIPSSYPVQEMNPQSNNNKENAPPSQQQTPPGQPPVPALRSSVPIEQIPDSQPQSTDDALPPPLVRILSSIKYTLRTYFSLKPPHTIQRLAELILQPTRHYSTLPSYLRAVDRVVSVSSGADIFPLPASLPIPGGLIDTNLVNGVNGSGSSSFVLENDALGSDESLGGALLTPIPWLRDSALPGDVSPSNNSSPSTVPPQGSRAVTGELTRQEQEAGVVHITIQEHQVGSSLVAGRDGVEAQGDDDVEEIPHARGPAILGVEDMGLQNRTEVQFSLSSSVTRIDDVPTDGSATDSNTTLQASAESDKLSSADLKEDADMDADGDFVIGDIHDKPEGESSGKLTEATSTAMSIDDMNLETEVSIKPEMRMDGVENGGSIKESEGGGSRMET</sequence>
<feature type="compositionally biased region" description="Polar residues" evidence="2">
    <location>
        <begin position="352"/>
        <end position="365"/>
    </location>
</feature>
<organism evidence="3 4">
    <name type="scientific">Paracoccidioides brasiliensis</name>
    <dbReference type="NCBI Taxonomy" id="121759"/>
    <lineage>
        <taxon>Eukaryota</taxon>
        <taxon>Fungi</taxon>
        <taxon>Dikarya</taxon>
        <taxon>Ascomycota</taxon>
        <taxon>Pezizomycotina</taxon>
        <taxon>Eurotiomycetes</taxon>
        <taxon>Eurotiomycetidae</taxon>
        <taxon>Onygenales</taxon>
        <taxon>Ajellomycetaceae</taxon>
        <taxon>Paracoccidioides</taxon>
    </lineage>
</organism>
<feature type="compositionally biased region" description="Basic and acidic residues" evidence="2">
    <location>
        <begin position="423"/>
        <end position="433"/>
    </location>
</feature>
<comment type="caution">
    <text evidence="3">The sequence shown here is derived from an EMBL/GenBank/DDBJ whole genome shotgun (WGS) entry which is preliminary data.</text>
</comment>
<dbReference type="GO" id="GO:0019888">
    <property type="term" value="F:protein phosphatase regulator activity"/>
    <property type="evidence" value="ECO:0007669"/>
    <property type="project" value="InterPro"/>
</dbReference>
<feature type="region of interest" description="Disordered" evidence="2">
    <location>
        <begin position="392"/>
        <end position="452"/>
    </location>
</feature>
<feature type="region of interest" description="Disordered" evidence="2">
    <location>
        <begin position="51"/>
        <end position="102"/>
    </location>
</feature>
<dbReference type="PANTHER" id="PTHR16487">
    <property type="entry name" value="PPP4R2-RELATED PROTEIN"/>
    <property type="match status" value="1"/>
</dbReference>
<dbReference type="GO" id="GO:0030289">
    <property type="term" value="C:protein phosphatase 4 complex"/>
    <property type="evidence" value="ECO:0007669"/>
    <property type="project" value="InterPro"/>
</dbReference>
<evidence type="ECO:0000313" key="3">
    <source>
        <dbReference type="EMBL" id="ODH43354.1"/>
    </source>
</evidence>
<feature type="compositionally biased region" description="Polar residues" evidence="2">
    <location>
        <begin position="52"/>
        <end position="82"/>
    </location>
</feature>
<dbReference type="GO" id="GO:0005634">
    <property type="term" value="C:nucleus"/>
    <property type="evidence" value="ECO:0007669"/>
    <property type="project" value="TreeGrafter"/>
</dbReference>
<proteinExistence type="inferred from homology"/>